<dbReference type="PANTHER" id="PTHR11808">
    <property type="entry name" value="TRANS-SULFURATION ENZYME FAMILY MEMBER"/>
    <property type="match status" value="1"/>
</dbReference>
<dbReference type="PANTHER" id="PTHR11808:SF15">
    <property type="entry name" value="CYSTATHIONINE GAMMA-LYASE"/>
    <property type="match status" value="1"/>
</dbReference>
<accession>A0ABP1PIC2</accession>
<dbReference type="InterPro" id="IPR000277">
    <property type="entry name" value="Cys/Met-Metab_PyrdxlP-dep_enz"/>
</dbReference>
<name>A0ABP1PIC2_XYLVO</name>
<comment type="similarity">
    <text evidence="3 8">Belongs to the trans-sulfuration enzymes family.</text>
</comment>
<evidence type="ECO:0000256" key="7">
    <source>
        <dbReference type="ARBA" id="ARBA00029853"/>
    </source>
</evidence>
<dbReference type="InterPro" id="IPR015422">
    <property type="entry name" value="PyrdxlP-dep_Trfase_small"/>
</dbReference>
<evidence type="ECO:0000256" key="2">
    <source>
        <dbReference type="ARBA" id="ARBA00005038"/>
    </source>
</evidence>
<evidence type="ECO:0000313" key="10">
    <source>
        <dbReference type="Proteomes" id="UP001642520"/>
    </source>
</evidence>
<evidence type="ECO:0000256" key="4">
    <source>
        <dbReference type="ARBA" id="ARBA00012085"/>
    </source>
</evidence>
<keyword evidence="6" id="KW-0028">Amino-acid biosynthesis</keyword>
<dbReference type="InterPro" id="IPR054542">
    <property type="entry name" value="Cys_met_metab_PP"/>
</dbReference>
<reference evidence="9 10" key="1">
    <citation type="submission" date="2024-08" db="EMBL/GenBank/DDBJ databases">
        <authorList>
            <person name="Will J Nash"/>
            <person name="Angela Man"/>
            <person name="Seanna McTaggart"/>
            <person name="Kendall Baker"/>
            <person name="Tom Barker"/>
            <person name="Leah Catchpole"/>
            <person name="Alex Durrant"/>
            <person name="Karim Gharbi"/>
            <person name="Naomi Irish"/>
            <person name="Gemy Kaithakottil"/>
            <person name="Debby Ku"/>
            <person name="Aaliyah Providence"/>
            <person name="Felix Shaw"/>
            <person name="David Swarbreck"/>
            <person name="Chris Watkins"/>
            <person name="Ann M. McCartney"/>
            <person name="Giulio Formenti"/>
            <person name="Alice Mouton"/>
            <person name="Noel Vella"/>
            <person name="Bjorn M von Reumont"/>
            <person name="Adriana Vella"/>
            <person name="Wilfried Haerty"/>
        </authorList>
    </citation>
    <scope>NUCLEOTIDE SEQUENCE [LARGE SCALE GENOMIC DNA]</scope>
</reference>
<dbReference type="Proteomes" id="UP001642520">
    <property type="component" value="Unassembled WGS sequence"/>
</dbReference>
<dbReference type="InterPro" id="IPR015424">
    <property type="entry name" value="PyrdxlP-dep_Trfase"/>
</dbReference>
<sequence>MSDKGFSTKAIHDGQSPLQWAHWEAVPPIVQSVTYRHEEPGLTRGYDYGRAGNPTRNVLEICLASLENGKHAVTYSSGLGAVVIVTALLKSGDHIISGDDIYGGTNRFFQKCLSSQNIPVSFVEMTDVHNVTANIKPNTKMIWLETPTNPLLKVIDIQAVIEAVKKQNPEIIVAVDNTFLTSFYQKPLDFGADIVVHSLTKYINGHSDVIMGAVITNRDDIGERLRFLQKAMGIIPSPFECYLVNRSLKTLELRMQQHMKNGLAVAKFLESHPCVLKVFHPYLPSHPQYKITLKQTSGHSGMLSFYVKGDTTKFLKALKVFILAESLGSYQSFACVPSIMTHASVPEETRMALGITDQLIRLSVGLETEQDLLADLDQALKASL</sequence>
<keyword evidence="6" id="KW-0198">Cysteine biosynthesis</keyword>
<dbReference type="SUPFAM" id="SSF53383">
    <property type="entry name" value="PLP-dependent transferases"/>
    <property type="match status" value="1"/>
</dbReference>
<comment type="caution">
    <text evidence="9">The sequence shown here is derived from an EMBL/GenBank/DDBJ whole genome shotgun (WGS) entry which is preliminary data.</text>
</comment>
<dbReference type="PIRSF" id="PIRSF001434">
    <property type="entry name" value="CGS"/>
    <property type="match status" value="1"/>
</dbReference>
<evidence type="ECO:0000256" key="5">
    <source>
        <dbReference type="ARBA" id="ARBA00022898"/>
    </source>
</evidence>
<dbReference type="EC" id="4.4.1.1" evidence="4"/>
<comment type="pathway">
    <text evidence="2">Amino-acid biosynthesis; L-cysteine biosynthesis; L-cysteine from L-homocysteine and L-serine: step 2/2.</text>
</comment>
<comment type="cofactor">
    <cofactor evidence="1 8">
        <name>pyridoxal 5'-phosphate</name>
        <dbReference type="ChEBI" id="CHEBI:597326"/>
    </cofactor>
</comment>
<organism evidence="9 10">
    <name type="scientific">Xylocopa violacea</name>
    <name type="common">Violet carpenter bee</name>
    <name type="synonym">Apis violacea</name>
    <dbReference type="NCBI Taxonomy" id="135666"/>
    <lineage>
        <taxon>Eukaryota</taxon>
        <taxon>Metazoa</taxon>
        <taxon>Ecdysozoa</taxon>
        <taxon>Arthropoda</taxon>
        <taxon>Hexapoda</taxon>
        <taxon>Insecta</taxon>
        <taxon>Pterygota</taxon>
        <taxon>Neoptera</taxon>
        <taxon>Endopterygota</taxon>
        <taxon>Hymenoptera</taxon>
        <taxon>Apocrita</taxon>
        <taxon>Aculeata</taxon>
        <taxon>Apoidea</taxon>
        <taxon>Anthophila</taxon>
        <taxon>Apidae</taxon>
        <taxon>Xylocopa</taxon>
        <taxon>Xylocopa</taxon>
    </lineage>
</organism>
<evidence type="ECO:0000256" key="1">
    <source>
        <dbReference type="ARBA" id="ARBA00001933"/>
    </source>
</evidence>
<evidence type="ECO:0000256" key="8">
    <source>
        <dbReference type="RuleBase" id="RU362118"/>
    </source>
</evidence>
<keyword evidence="5 8" id="KW-0663">Pyridoxal phosphate</keyword>
<gene>
    <name evidence="9" type="ORF">XYLVIOL_LOCUS10726</name>
</gene>
<dbReference type="Gene3D" id="3.40.640.10">
    <property type="entry name" value="Type I PLP-dependent aspartate aminotransferase-like (Major domain)"/>
    <property type="match status" value="1"/>
</dbReference>
<dbReference type="Gene3D" id="3.90.1150.10">
    <property type="entry name" value="Aspartate Aminotransferase, domain 1"/>
    <property type="match status" value="1"/>
</dbReference>
<dbReference type="InterPro" id="IPR015421">
    <property type="entry name" value="PyrdxlP-dep_Trfase_major"/>
</dbReference>
<dbReference type="PROSITE" id="PS00868">
    <property type="entry name" value="CYS_MET_METAB_PP"/>
    <property type="match status" value="1"/>
</dbReference>
<proteinExistence type="inferred from homology"/>
<dbReference type="EMBL" id="CAXAJV020001301">
    <property type="protein sequence ID" value="CAL7951841.1"/>
    <property type="molecule type" value="Genomic_DNA"/>
</dbReference>
<keyword evidence="10" id="KW-1185">Reference proteome</keyword>
<evidence type="ECO:0000313" key="9">
    <source>
        <dbReference type="EMBL" id="CAL7951841.1"/>
    </source>
</evidence>
<evidence type="ECO:0000256" key="3">
    <source>
        <dbReference type="ARBA" id="ARBA00009077"/>
    </source>
</evidence>
<dbReference type="CDD" id="cd00614">
    <property type="entry name" value="CGS_like"/>
    <property type="match status" value="1"/>
</dbReference>
<dbReference type="Pfam" id="PF01053">
    <property type="entry name" value="Cys_Met_Meta_PP"/>
    <property type="match status" value="1"/>
</dbReference>
<protein>
    <recommendedName>
        <fullName evidence="4">cystathionine gamma-lyase</fullName>
        <ecNumber evidence="4">4.4.1.1</ecNumber>
    </recommendedName>
    <alternativeName>
        <fullName evidence="7">Gamma-cystathionase</fullName>
    </alternativeName>
</protein>
<evidence type="ECO:0000256" key="6">
    <source>
        <dbReference type="ARBA" id="ARBA00023192"/>
    </source>
</evidence>